<protein>
    <submittedName>
        <fullName evidence="1">Crp/Fnr family transcriptional regulator</fullName>
    </submittedName>
</protein>
<dbReference type="EMBL" id="VLPK01000001">
    <property type="protein sequence ID" value="TSJ44475.1"/>
    <property type="molecule type" value="Genomic_DNA"/>
</dbReference>
<reference evidence="1 2" key="1">
    <citation type="submission" date="2019-07" db="EMBL/GenBank/DDBJ databases">
        <authorList>
            <person name="Huq M.A."/>
        </authorList>
    </citation>
    <scope>NUCLEOTIDE SEQUENCE [LARGE SCALE GENOMIC DNA]</scope>
    <source>
        <strain evidence="1 2">MAH-19</strain>
    </source>
</reference>
<organism evidence="1 2">
    <name type="scientific">Mucilaginibacter corticis</name>
    <dbReference type="NCBI Taxonomy" id="2597670"/>
    <lineage>
        <taxon>Bacteria</taxon>
        <taxon>Pseudomonadati</taxon>
        <taxon>Bacteroidota</taxon>
        <taxon>Sphingobacteriia</taxon>
        <taxon>Sphingobacteriales</taxon>
        <taxon>Sphingobacteriaceae</taxon>
        <taxon>Mucilaginibacter</taxon>
    </lineage>
</organism>
<dbReference type="InterPro" id="IPR018490">
    <property type="entry name" value="cNMP-bd_dom_sf"/>
</dbReference>
<dbReference type="SUPFAM" id="SSF51206">
    <property type="entry name" value="cAMP-binding domain-like"/>
    <property type="match status" value="1"/>
</dbReference>
<comment type="caution">
    <text evidence="1">The sequence shown here is derived from an EMBL/GenBank/DDBJ whole genome shotgun (WGS) entry which is preliminary data.</text>
</comment>
<dbReference type="RefSeq" id="WP_144248036.1">
    <property type="nucleotide sequence ID" value="NZ_VLPK01000001.1"/>
</dbReference>
<gene>
    <name evidence="1" type="ORF">FO440_09935</name>
</gene>
<evidence type="ECO:0000313" key="2">
    <source>
        <dbReference type="Proteomes" id="UP000318733"/>
    </source>
</evidence>
<accession>A0A556MX64</accession>
<dbReference type="Gene3D" id="2.60.120.10">
    <property type="entry name" value="Jelly Rolls"/>
    <property type="match status" value="1"/>
</dbReference>
<dbReference type="OrthoDB" id="758145at2"/>
<dbReference type="Proteomes" id="UP000318733">
    <property type="component" value="Unassembled WGS sequence"/>
</dbReference>
<proteinExistence type="predicted"/>
<keyword evidence="2" id="KW-1185">Reference proteome</keyword>
<name>A0A556MX64_9SPHI</name>
<dbReference type="AlphaFoldDB" id="A0A556MX64"/>
<dbReference type="InterPro" id="IPR014710">
    <property type="entry name" value="RmlC-like_jellyroll"/>
</dbReference>
<sequence>MIDINEISSYLDLSDKLTPADYVSLGKFTKVKGLRPGDIYIAEGSSQQKIGFITQGILRTYFLEPGGDEITIMLRCENQIIASIDSILLQQPSRFYYEAIEPVILIELDYQHAKACIDRDVHLAALRHEVLVGLLLQTVDRLEDFMLLNPEERYIRLIAQRPYIANRVPDKFLSTMLGITPVSLSRIKKRLKKKDS</sequence>
<evidence type="ECO:0000313" key="1">
    <source>
        <dbReference type="EMBL" id="TSJ44475.1"/>
    </source>
</evidence>